<dbReference type="OMA" id="EHENADA"/>
<accession>A0A1Y1IH34</accession>
<organism evidence="2 3">
    <name type="scientific">Klebsormidium nitens</name>
    <name type="common">Green alga</name>
    <name type="synonym">Ulothrix nitens</name>
    <dbReference type="NCBI Taxonomy" id="105231"/>
    <lineage>
        <taxon>Eukaryota</taxon>
        <taxon>Viridiplantae</taxon>
        <taxon>Streptophyta</taxon>
        <taxon>Klebsormidiophyceae</taxon>
        <taxon>Klebsormidiales</taxon>
        <taxon>Klebsormidiaceae</taxon>
        <taxon>Klebsormidium</taxon>
    </lineage>
</organism>
<evidence type="ECO:0000313" key="2">
    <source>
        <dbReference type="EMBL" id="GAQ90165.1"/>
    </source>
</evidence>
<evidence type="ECO:0000256" key="1">
    <source>
        <dbReference type="SAM" id="SignalP"/>
    </source>
</evidence>
<dbReference type="OrthoDB" id="2012132at2759"/>
<sequence length="421" mass="45849">PTTKLHYSFTMAGARLAATLLVVALSSQVALGCWTGYVNNCGTRTAKCPWSSSAGYGVKHYPTDLTSCSGVQVTCYSNSGCTNKESTACGICYIESGTNKVVLMCSATTSLISSNWFWGSSNCKALVTNPVTSSCANPILYPGNGICGDPHFAAPGGIFFDWHGKRDESFSIISDSRFQLNGRFIGQRVDSDKIEPGTWMEEIGMGYVAEKTDDVHFVTIGVDQEKEHENADAFYFTFDGEDIAVGSGSKTYTWQSPDGMVTVTRKPHMRAQAHVKIEGLFEATFYTRVESRIQLEPLGKYLDLEMDNLQLTKHVHGVLGQMFRPDILERKERAAANATSHEALVDGTTEDYRVSDVTAYDSAFNQFHHGAGLRIKSFNIVSDVSRAMRKMMSVDVPAVTGADVTVSRLACSQGAGRLVCA</sequence>
<protein>
    <recommendedName>
        <fullName evidence="4">Root cap family protein</fullName>
    </recommendedName>
</protein>
<dbReference type="AlphaFoldDB" id="A0A1Y1IH34"/>
<gene>
    <name evidence="2" type="ORF">KFL_006080010</name>
</gene>
<feature type="non-terminal residue" evidence="2">
    <location>
        <position position="1"/>
    </location>
</feature>
<evidence type="ECO:0008006" key="4">
    <source>
        <dbReference type="Google" id="ProtNLM"/>
    </source>
</evidence>
<evidence type="ECO:0000313" key="3">
    <source>
        <dbReference type="Proteomes" id="UP000054558"/>
    </source>
</evidence>
<reference evidence="2 3" key="1">
    <citation type="journal article" date="2014" name="Nat. Commun.">
        <title>Klebsormidium flaccidum genome reveals primary factors for plant terrestrial adaptation.</title>
        <authorList>
            <person name="Hori K."/>
            <person name="Maruyama F."/>
            <person name="Fujisawa T."/>
            <person name="Togashi T."/>
            <person name="Yamamoto N."/>
            <person name="Seo M."/>
            <person name="Sato S."/>
            <person name="Yamada T."/>
            <person name="Mori H."/>
            <person name="Tajima N."/>
            <person name="Moriyama T."/>
            <person name="Ikeuchi M."/>
            <person name="Watanabe M."/>
            <person name="Wada H."/>
            <person name="Kobayashi K."/>
            <person name="Saito M."/>
            <person name="Masuda T."/>
            <person name="Sasaki-Sekimoto Y."/>
            <person name="Mashiguchi K."/>
            <person name="Awai K."/>
            <person name="Shimojima M."/>
            <person name="Masuda S."/>
            <person name="Iwai M."/>
            <person name="Nobusawa T."/>
            <person name="Narise T."/>
            <person name="Kondo S."/>
            <person name="Saito H."/>
            <person name="Sato R."/>
            <person name="Murakawa M."/>
            <person name="Ihara Y."/>
            <person name="Oshima-Yamada Y."/>
            <person name="Ohtaka K."/>
            <person name="Satoh M."/>
            <person name="Sonobe K."/>
            <person name="Ishii M."/>
            <person name="Ohtani R."/>
            <person name="Kanamori-Sato M."/>
            <person name="Honoki R."/>
            <person name="Miyazaki D."/>
            <person name="Mochizuki H."/>
            <person name="Umetsu J."/>
            <person name="Higashi K."/>
            <person name="Shibata D."/>
            <person name="Kamiya Y."/>
            <person name="Sato N."/>
            <person name="Nakamura Y."/>
            <person name="Tabata S."/>
            <person name="Ida S."/>
            <person name="Kurokawa K."/>
            <person name="Ohta H."/>
        </authorList>
    </citation>
    <scope>NUCLEOTIDE SEQUENCE [LARGE SCALE GENOMIC DNA]</scope>
    <source>
        <strain evidence="2 3">NIES-2285</strain>
    </source>
</reference>
<dbReference type="EMBL" id="DF237557">
    <property type="protein sequence ID" value="GAQ90165.1"/>
    <property type="molecule type" value="Genomic_DNA"/>
</dbReference>
<proteinExistence type="predicted"/>
<keyword evidence="1" id="KW-0732">Signal</keyword>
<feature type="chain" id="PRO_5012575781" description="Root cap family protein" evidence="1">
    <location>
        <begin position="33"/>
        <end position="421"/>
    </location>
</feature>
<dbReference type="PANTHER" id="PTHR31656">
    <property type="entry name" value="ROOT CAP DOMAIN-CONTAINING PROTEIN"/>
    <property type="match status" value="1"/>
</dbReference>
<keyword evidence="3" id="KW-1185">Reference proteome</keyword>
<name>A0A1Y1IH34_KLENI</name>
<feature type="signal peptide" evidence="1">
    <location>
        <begin position="1"/>
        <end position="32"/>
    </location>
</feature>
<dbReference type="Proteomes" id="UP000054558">
    <property type="component" value="Unassembled WGS sequence"/>
</dbReference>